<dbReference type="Proteomes" id="UP000503447">
    <property type="component" value="Chromosome"/>
</dbReference>
<dbReference type="EMBL" id="CP053452">
    <property type="protein sequence ID" value="QJX01085.1"/>
    <property type="molecule type" value="Genomic_DNA"/>
</dbReference>
<dbReference type="AlphaFoldDB" id="A0A6M5Z5W8"/>
<name>A0A6M5Z5W8_9BACT</name>
<evidence type="ECO:0000313" key="2">
    <source>
        <dbReference type="Proteomes" id="UP000503447"/>
    </source>
</evidence>
<sequence>MSFKLANGHAPSFVPAGDDTIGESRTRLAFKRGVSVATAVDTVKSIWKGAKEKDAETLKVDGIDEWGFARKVEIEERIPSLFGELDHDAVIADSTSFGAALQESYVIKHLREVIRQSPTIFG</sequence>
<accession>A0A6M5Z5W8</accession>
<evidence type="ECO:0000313" key="1">
    <source>
        <dbReference type="EMBL" id="QJX01085.1"/>
    </source>
</evidence>
<dbReference type="KEGG" id="ftj:FTUN_8724"/>
<keyword evidence="2" id="KW-1185">Reference proteome</keyword>
<organism evidence="1 2">
    <name type="scientific">Frigoriglobus tundricola</name>
    <dbReference type="NCBI Taxonomy" id="2774151"/>
    <lineage>
        <taxon>Bacteria</taxon>
        <taxon>Pseudomonadati</taxon>
        <taxon>Planctomycetota</taxon>
        <taxon>Planctomycetia</taxon>
        <taxon>Gemmatales</taxon>
        <taxon>Gemmataceae</taxon>
        <taxon>Frigoriglobus</taxon>
    </lineage>
</organism>
<protein>
    <submittedName>
        <fullName evidence="1">Uncharacterized protein</fullName>
    </submittedName>
</protein>
<reference evidence="2" key="1">
    <citation type="submission" date="2020-05" db="EMBL/GenBank/DDBJ databases">
        <title>Frigoriglobus tundricola gen. nov., sp. nov., a psychrotolerant cellulolytic planctomycete of the family Gemmataceae with two divergent copies of 16S rRNA gene.</title>
        <authorList>
            <person name="Kulichevskaya I.S."/>
            <person name="Ivanova A.A."/>
            <person name="Naumoff D.G."/>
            <person name="Beletsky A.V."/>
            <person name="Rijpstra W.I.C."/>
            <person name="Sinninghe Damste J.S."/>
            <person name="Mardanov A.V."/>
            <person name="Ravin N.V."/>
            <person name="Dedysh S.N."/>
        </authorList>
    </citation>
    <scope>NUCLEOTIDE SEQUENCE [LARGE SCALE GENOMIC DNA]</scope>
    <source>
        <strain evidence="2">PL17</strain>
    </source>
</reference>
<proteinExistence type="predicted"/>
<gene>
    <name evidence="1" type="ORF">FTUN_8724</name>
</gene>